<evidence type="ECO:0000256" key="3">
    <source>
        <dbReference type="ARBA" id="ARBA00022679"/>
    </source>
</evidence>
<gene>
    <name evidence="8" type="ORF">FHX73_11660</name>
</gene>
<organism evidence="8 9">
    <name type="scientific">Kitasatospora viridis</name>
    <dbReference type="NCBI Taxonomy" id="281105"/>
    <lineage>
        <taxon>Bacteria</taxon>
        <taxon>Bacillati</taxon>
        <taxon>Actinomycetota</taxon>
        <taxon>Actinomycetes</taxon>
        <taxon>Kitasatosporales</taxon>
        <taxon>Streptomycetaceae</taxon>
        <taxon>Kitasatospora</taxon>
    </lineage>
</organism>
<dbReference type="InterPro" id="IPR018201">
    <property type="entry name" value="Ketoacyl_synth_AS"/>
</dbReference>
<dbReference type="SUPFAM" id="SSF53901">
    <property type="entry name" value="Thiolase-like"/>
    <property type="match status" value="1"/>
</dbReference>
<feature type="compositionally biased region" description="Basic and acidic residues" evidence="6">
    <location>
        <begin position="41"/>
        <end position="57"/>
    </location>
</feature>
<dbReference type="EMBL" id="VIWT01000001">
    <property type="protein sequence ID" value="TWF96886.1"/>
    <property type="molecule type" value="Genomic_DNA"/>
</dbReference>
<dbReference type="RefSeq" id="WP_145903181.1">
    <property type="nucleotide sequence ID" value="NZ_BAAAMZ010000042.1"/>
</dbReference>
<dbReference type="GO" id="GO:0006633">
    <property type="term" value="P:fatty acid biosynthetic process"/>
    <property type="evidence" value="ECO:0007669"/>
    <property type="project" value="InterPro"/>
</dbReference>
<evidence type="ECO:0000313" key="8">
    <source>
        <dbReference type="EMBL" id="TWF96886.1"/>
    </source>
</evidence>
<evidence type="ECO:0000256" key="5">
    <source>
        <dbReference type="RuleBase" id="RU003694"/>
    </source>
</evidence>
<keyword evidence="9" id="KW-1185">Reference proteome</keyword>
<name>A0A561UC09_9ACTN</name>
<feature type="domain" description="Ketosynthase family 3 (KS3)" evidence="7">
    <location>
        <begin position="3"/>
        <end position="450"/>
    </location>
</feature>
<dbReference type="GO" id="GO:0004312">
    <property type="term" value="F:fatty acid synthase activity"/>
    <property type="evidence" value="ECO:0007669"/>
    <property type="project" value="TreeGrafter"/>
</dbReference>
<dbReference type="GO" id="GO:0004315">
    <property type="term" value="F:3-oxoacyl-[acyl-carrier-protein] synthase activity"/>
    <property type="evidence" value="ECO:0007669"/>
    <property type="project" value="InterPro"/>
</dbReference>
<evidence type="ECO:0000256" key="2">
    <source>
        <dbReference type="ARBA" id="ARBA00022553"/>
    </source>
</evidence>
<keyword evidence="1" id="KW-0596">Phosphopantetheine</keyword>
<keyword evidence="2" id="KW-0597">Phosphoprotein</keyword>
<dbReference type="PROSITE" id="PS00606">
    <property type="entry name" value="KS3_1"/>
    <property type="match status" value="1"/>
</dbReference>
<evidence type="ECO:0000256" key="6">
    <source>
        <dbReference type="SAM" id="MobiDB-lite"/>
    </source>
</evidence>
<dbReference type="InterPro" id="IPR016039">
    <property type="entry name" value="Thiolase-like"/>
</dbReference>
<evidence type="ECO:0000313" key="9">
    <source>
        <dbReference type="Proteomes" id="UP000317940"/>
    </source>
</evidence>
<dbReference type="InterPro" id="IPR014030">
    <property type="entry name" value="Ketoacyl_synth_N"/>
</dbReference>
<proteinExistence type="inferred from homology"/>
<accession>A0A561UC09</accession>
<dbReference type="Gene3D" id="3.40.47.10">
    <property type="match status" value="1"/>
</dbReference>
<dbReference type="PROSITE" id="PS52004">
    <property type="entry name" value="KS3_2"/>
    <property type="match status" value="1"/>
</dbReference>
<dbReference type="AlphaFoldDB" id="A0A561UC09"/>
<dbReference type="PANTHER" id="PTHR43775">
    <property type="entry name" value="FATTY ACID SYNTHASE"/>
    <property type="match status" value="1"/>
</dbReference>
<dbReference type="SMART" id="SM00825">
    <property type="entry name" value="PKS_KS"/>
    <property type="match status" value="1"/>
</dbReference>
<dbReference type="InterPro" id="IPR020841">
    <property type="entry name" value="PKS_Beta-ketoAc_synthase_dom"/>
</dbReference>
<keyword evidence="3 5" id="KW-0808">Transferase</keyword>
<dbReference type="OrthoDB" id="9808669at2"/>
<dbReference type="Pfam" id="PF22621">
    <property type="entry name" value="CurL-like_PKS_C"/>
    <property type="match status" value="1"/>
</dbReference>
<dbReference type="Pfam" id="PF02801">
    <property type="entry name" value="Ketoacyl-synt_C"/>
    <property type="match status" value="1"/>
</dbReference>
<dbReference type="CDD" id="cd00833">
    <property type="entry name" value="PKS"/>
    <property type="match status" value="1"/>
</dbReference>
<feature type="region of interest" description="Disordered" evidence="6">
    <location>
        <begin position="39"/>
        <end position="58"/>
    </location>
</feature>
<evidence type="ECO:0000256" key="4">
    <source>
        <dbReference type="ARBA" id="ARBA00023315"/>
    </source>
</evidence>
<dbReference type="GO" id="GO:0005886">
    <property type="term" value="C:plasma membrane"/>
    <property type="evidence" value="ECO:0007669"/>
    <property type="project" value="TreeGrafter"/>
</dbReference>
<reference evidence="8 9" key="1">
    <citation type="submission" date="2019-06" db="EMBL/GenBank/DDBJ databases">
        <title>Sequencing the genomes of 1000 actinobacteria strains.</title>
        <authorList>
            <person name="Klenk H.-P."/>
        </authorList>
    </citation>
    <scope>NUCLEOTIDE SEQUENCE [LARGE SCALE GENOMIC DNA]</scope>
    <source>
        <strain evidence="8 9">DSM 44826</strain>
    </source>
</reference>
<dbReference type="PANTHER" id="PTHR43775:SF37">
    <property type="entry name" value="SI:DKEY-61P9.11"/>
    <property type="match status" value="1"/>
</dbReference>
<comment type="similarity">
    <text evidence="5">Belongs to the thiolase-like superfamily. Beta-ketoacyl-ACP synthases family.</text>
</comment>
<dbReference type="InterPro" id="IPR050091">
    <property type="entry name" value="PKS_NRPS_Biosynth_Enz"/>
</dbReference>
<keyword evidence="4" id="KW-0012">Acyltransferase</keyword>
<evidence type="ECO:0000259" key="7">
    <source>
        <dbReference type="PROSITE" id="PS52004"/>
    </source>
</evidence>
<dbReference type="Proteomes" id="UP000317940">
    <property type="component" value="Unassembled WGS sequence"/>
</dbReference>
<dbReference type="Gene3D" id="3.30.70.3290">
    <property type="match status" value="1"/>
</dbReference>
<dbReference type="GO" id="GO:0005737">
    <property type="term" value="C:cytoplasm"/>
    <property type="evidence" value="ECO:0007669"/>
    <property type="project" value="TreeGrafter"/>
</dbReference>
<dbReference type="GO" id="GO:0071770">
    <property type="term" value="P:DIM/DIP cell wall layer assembly"/>
    <property type="evidence" value="ECO:0007669"/>
    <property type="project" value="TreeGrafter"/>
</dbReference>
<comment type="caution">
    <text evidence="8">The sequence shown here is derived from an EMBL/GenBank/DDBJ whole genome shotgun (WGS) entry which is preliminary data.</text>
</comment>
<protein>
    <submittedName>
        <fullName evidence="8">Ketoacyl-synthetase-like protein</fullName>
    </submittedName>
</protein>
<dbReference type="InterPro" id="IPR014031">
    <property type="entry name" value="Ketoacyl_synth_C"/>
</dbReference>
<dbReference type="Pfam" id="PF00109">
    <property type="entry name" value="ketoacyl-synt"/>
    <property type="match status" value="1"/>
</dbReference>
<evidence type="ECO:0000256" key="1">
    <source>
        <dbReference type="ARBA" id="ARBA00022450"/>
    </source>
</evidence>
<sequence length="567" mass="59321">MTGQEVAVIGMACRLPGADGLTGYWRLLSSGGVVNHPVGGRWDHGPFHRPDDPRDPDGAYTDRVAHLADVASFPALHFGIAPRRVQVMDPQHRLLVELTREALQDAGLERCGFPRAETGVYVGASVSEYRNLMATRTRALQLAGGAYGPAEPELRGPLLASAAGVVPAQPYTAAGSLLNMAAATVSSVFDLRGPSFVVDAACSSALVAVHEAVVHLRAGQCDLALAGGVYLNLGPDNLVAFSRVGAVSREGVCRPFDERADGFVMGEGAGIVVLKRLADAVADGDRVHAVIRGTACVNDGRAAGPMTPSQQGQLDCMRRAYRDAGVAPEQVGFVECHGSATKVGDAVELAALAQLREDERPVWVSSVKANIGHTMSAAGIAGLIKAALVVRHGVVPPQPGVRQPGEAVTGGPFRLARSAEEWATAAGEPRRAAVSSFGFGGTNVHLVLEQAPPTAQRVGTIGPFTLSAGSPELLAQYAGQLADLVEEQRPDLADLAYTLGTRAVLAHRRTVHASDHAELVALLRERGPALDHGDPPAPPTTGNLLTLPVSPVVRTTHWGVQLDDSRN</sequence>